<keyword evidence="2" id="KW-0229">DNA integration</keyword>
<dbReference type="PANTHER" id="PTHR30349:SF64">
    <property type="entry name" value="PROPHAGE INTEGRASE INTD-RELATED"/>
    <property type="match status" value="1"/>
</dbReference>
<dbReference type="InterPro" id="IPR002104">
    <property type="entry name" value="Integrase_catalytic"/>
</dbReference>
<dbReference type="InterPro" id="IPR010998">
    <property type="entry name" value="Integrase_recombinase_N"/>
</dbReference>
<dbReference type="GO" id="GO:0006310">
    <property type="term" value="P:DNA recombination"/>
    <property type="evidence" value="ECO:0007669"/>
    <property type="project" value="UniProtKB-KW"/>
</dbReference>
<dbReference type="PANTHER" id="PTHR30349">
    <property type="entry name" value="PHAGE INTEGRASE-RELATED"/>
    <property type="match status" value="1"/>
</dbReference>
<sequence>MKDLTTFTLSVIQELEDEGRFGTAHVYRSMLRAFQRYWESEHPKNEIRMRKAFDIATIHKFERHLLERMLKLNTMSTYLRMLRAVYNRALLAGLTDYVPGLFKHVYTGTRADVKRALPPAEMGQALDISASLHRELKEAQIWFALLFLLRGMPFADLARLRKCDFKDGVITYRRQKTGRQIRVHVTEEAAELIRRCADRRTDSPYLLNILGDENCRFPLGRREEYRHYQQVLRRFNRKLKLLAAALRLGRKLSSYTARHTWATTAFHTRVAVGVISNALGHSSVKVTETYLKPFENEMLDRTNKKIIAYVKKCSIRQG</sequence>
<gene>
    <name evidence="10" type="ORF">DW853_14490</name>
    <name evidence="9" type="ORF">DWV41_16450</name>
    <name evidence="8" type="ORF">DWV77_06335</name>
</gene>
<dbReference type="Proteomes" id="UP000284777">
    <property type="component" value="Unassembled WGS sequence"/>
</dbReference>
<dbReference type="Gene3D" id="1.10.150.130">
    <property type="match status" value="1"/>
</dbReference>
<dbReference type="InterPro" id="IPR044068">
    <property type="entry name" value="CB"/>
</dbReference>
<feature type="domain" description="Tyr recombinase" evidence="6">
    <location>
        <begin position="112"/>
        <end position="303"/>
    </location>
</feature>
<keyword evidence="3 5" id="KW-0238">DNA-binding</keyword>
<proteinExistence type="inferred from homology"/>
<dbReference type="Gene3D" id="1.10.443.10">
    <property type="entry name" value="Intergrase catalytic core"/>
    <property type="match status" value="1"/>
</dbReference>
<evidence type="ECO:0000256" key="5">
    <source>
        <dbReference type="PROSITE-ProRule" id="PRU01248"/>
    </source>
</evidence>
<dbReference type="SUPFAM" id="SSF56349">
    <property type="entry name" value="DNA breaking-rejoining enzymes"/>
    <property type="match status" value="1"/>
</dbReference>
<evidence type="ECO:0000313" key="9">
    <source>
        <dbReference type="EMBL" id="RGW92422.1"/>
    </source>
</evidence>
<dbReference type="InterPro" id="IPR011010">
    <property type="entry name" value="DNA_brk_join_enz"/>
</dbReference>
<dbReference type="AlphaFoldDB" id="A0A413B9G2"/>
<evidence type="ECO:0000256" key="1">
    <source>
        <dbReference type="ARBA" id="ARBA00008857"/>
    </source>
</evidence>
<accession>A0A413B9G2</accession>
<dbReference type="InterPro" id="IPR025269">
    <property type="entry name" value="SAM-like_dom"/>
</dbReference>
<evidence type="ECO:0000313" key="11">
    <source>
        <dbReference type="Proteomes" id="UP000284777"/>
    </source>
</evidence>
<feature type="domain" description="Core-binding (CB)" evidence="7">
    <location>
        <begin position="5"/>
        <end position="90"/>
    </location>
</feature>
<evidence type="ECO:0000256" key="4">
    <source>
        <dbReference type="ARBA" id="ARBA00023172"/>
    </source>
</evidence>
<dbReference type="EMBL" id="QSAF01000005">
    <property type="protein sequence ID" value="RGW34954.1"/>
    <property type="molecule type" value="Genomic_DNA"/>
</dbReference>
<reference evidence="11 12" key="1">
    <citation type="submission" date="2018-08" db="EMBL/GenBank/DDBJ databases">
        <title>A genome reference for cultivated species of the human gut microbiota.</title>
        <authorList>
            <person name="Zou Y."/>
            <person name="Xue W."/>
            <person name="Luo G."/>
        </authorList>
    </citation>
    <scope>NUCLEOTIDE SEQUENCE [LARGE SCALE GENOMIC DNA]</scope>
    <source>
        <strain evidence="9 11">AF05-4</strain>
        <strain evidence="8 12">AF12-7</strain>
        <strain evidence="10 13">AM36-9BH</strain>
    </source>
</reference>
<dbReference type="EMBL" id="QSHQ01000037">
    <property type="protein sequence ID" value="RHC26775.1"/>
    <property type="molecule type" value="Genomic_DNA"/>
</dbReference>
<evidence type="ECO:0000313" key="12">
    <source>
        <dbReference type="Proteomes" id="UP000285150"/>
    </source>
</evidence>
<dbReference type="RefSeq" id="WP_117667724.1">
    <property type="nucleotide sequence ID" value="NZ_BAABYC010000001.1"/>
</dbReference>
<dbReference type="PROSITE" id="PS51900">
    <property type="entry name" value="CB"/>
    <property type="match status" value="1"/>
</dbReference>
<name>A0A413B9G2_BACSE</name>
<comment type="similarity">
    <text evidence="1">Belongs to the 'phage' integrase family.</text>
</comment>
<evidence type="ECO:0000259" key="6">
    <source>
        <dbReference type="PROSITE" id="PS51898"/>
    </source>
</evidence>
<dbReference type="GO" id="GO:0015074">
    <property type="term" value="P:DNA integration"/>
    <property type="evidence" value="ECO:0007669"/>
    <property type="project" value="UniProtKB-KW"/>
</dbReference>
<evidence type="ECO:0000313" key="8">
    <source>
        <dbReference type="EMBL" id="RGW34954.1"/>
    </source>
</evidence>
<dbReference type="Proteomes" id="UP000285150">
    <property type="component" value="Unassembled WGS sequence"/>
</dbReference>
<evidence type="ECO:0000259" key="7">
    <source>
        <dbReference type="PROSITE" id="PS51900"/>
    </source>
</evidence>
<keyword evidence="4" id="KW-0233">DNA recombination</keyword>
<dbReference type="InterPro" id="IPR013762">
    <property type="entry name" value="Integrase-like_cat_sf"/>
</dbReference>
<dbReference type="EMBL" id="QSBD01000054">
    <property type="protein sequence ID" value="RGW92422.1"/>
    <property type="molecule type" value="Genomic_DNA"/>
</dbReference>
<organism evidence="8 12">
    <name type="scientific">Bacteroides stercoris</name>
    <dbReference type="NCBI Taxonomy" id="46506"/>
    <lineage>
        <taxon>Bacteria</taxon>
        <taxon>Pseudomonadati</taxon>
        <taxon>Bacteroidota</taxon>
        <taxon>Bacteroidia</taxon>
        <taxon>Bacteroidales</taxon>
        <taxon>Bacteroidaceae</taxon>
        <taxon>Bacteroides</taxon>
    </lineage>
</organism>
<dbReference type="InterPro" id="IPR050090">
    <property type="entry name" value="Tyrosine_recombinase_XerCD"/>
</dbReference>
<protein>
    <submittedName>
        <fullName evidence="8">Recombinase</fullName>
    </submittedName>
</protein>
<comment type="caution">
    <text evidence="8">The sequence shown here is derived from an EMBL/GenBank/DDBJ whole genome shotgun (WGS) entry which is preliminary data.</text>
</comment>
<evidence type="ECO:0000313" key="10">
    <source>
        <dbReference type="EMBL" id="RHC26775.1"/>
    </source>
</evidence>
<evidence type="ECO:0000313" key="13">
    <source>
        <dbReference type="Proteomes" id="UP000285305"/>
    </source>
</evidence>
<evidence type="ECO:0000256" key="3">
    <source>
        <dbReference type="ARBA" id="ARBA00023125"/>
    </source>
</evidence>
<dbReference type="Pfam" id="PF00589">
    <property type="entry name" value="Phage_integrase"/>
    <property type="match status" value="1"/>
</dbReference>
<dbReference type="PROSITE" id="PS51898">
    <property type="entry name" value="TYR_RECOMBINASE"/>
    <property type="match status" value="1"/>
</dbReference>
<dbReference type="Proteomes" id="UP000285305">
    <property type="component" value="Unassembled WGS sequence"/>
</dbReference>
<evidence type="ECO:0000256" key="2">
    <source>
        <dbReference type="ARBA" id="ARBA00022908"/>
    </source>
</evidence>
<dbReference type="GO" id="GO:0003677">
    <property type="term" value="F:DNA binding"/>
    <property type="evidence" value="ECO:0007669"/>
    <property type="project" value="UniProtKB-UniRule"/>
</dbReference>
<dbReference type="Pfam" id="PF13102">
    <property type="entry name" value="Phage_int_SAM_5"/>
    <property type="match status" value="1"/>
</dbReference>